<name>K3ZG94_SETIT</name>
<accession>K3ZG94</accession>
<dbReference type="EMBL" id="AGNK02001570">
    <property type="status" value="NOT_ANNOTATED_CDS"/>
    <property type="molecule type" value="Genomic_DNA"/>
</dbReference>
<proteinExistence type="predicted"/>
<reference evidence="1" key="2">
    <citation type="submission" date="2018-08" db="UniProtKB">
        <authorList>
            <consortium name="EnsemblPlants"/>
        </authorList>
    </citation>
    <scope>IDENTIFICATION</scope>
    <source>
        <strain evidence="1">Yugu1</strain>
    </source>
</reference>
<reference evidence="2" key="1">
    <citation type="journal article" date="2012" name="Nat. Biotechnol.">
        <title>Reference genome sequence of the model plant Setaria.</title>
        <authorList>
            <person name="Bennetzen J.L."/>
            <person name="Schmutz J."/>
            <person name="Wang H."/>
            <person name="Percifield R."/>
            <person name="Hawkins J."/>
            <person name="Pontaroli A.C."/>
            <person name="Estep M."/>
            <person name="Feng L."/>
            <person name="Vaughn J.N."/>
            <person name="Grimwood J."/>
            <person name="Jenkins J."/>
            <person name="Barry K."/>
            <person name="Lindquist E."/>
            <person name="Hellsten U."/>
            <person name="Deshpande S."/>
            <person name="Wang X."/>
            <person name="Wu X."/>
            <person name="Mitros T."/>
            <person name="Triplett J."/>
            <person name="Yang X."/>
            <person name="Ye C.Y."/>
            <person name="Mauro-Herrera M."/>
            <person name="Wang L."/>
            <person name="Li P."/>
            <person name="Sharma M."/>
            <person name="Sharma R."/>
            <person name="Ronald P.C."/>
            <person name="Panaud O."/>
            <person name="Kellogg E.A."/>
            <person name="Brutnell T.P."/>
            <person name="Doust A.N."/>
            <person name="Tuskan G.A."/>
            <person name="Rokhsar D."/>
            <person name="Devos K.M."/>
        </authorList>
    </citation>
    <scope>NUCLEOTIDE SEQUENCE [LARGE SCALE GENOMIC DNA]</scope>
    <source>
        <strain evidence="2">cv. Yugu1</strain>
    </source>
</reference>
<dbReference type="InParanoid" id="K3ZG94"/>
<sequence length="33" mass="3887">MHSIEFLCLFILSCLYILSLNRGASFIPCMYMR</sequence>
<evidence type="ECO:0000313" key="1">
    <source>
        <dbReference type="EnsemblPlants" id="KQL14450"/>
    </source>
</evidence>
<dbReference type="HOGENOM" id="CLU_3385616_0_0_1"/>
<dbReference type="AlphaFoldDB" id="K3ZG94"/>
<dbReference type="Proteomes" id="UP000004995">
    <property type="component" value="Unassembled WGS sequence"/>
</dbReference>
<organism evidence="1 2">
    <name type="scientific">Setaria italica</name>
    <name type="common">Foxtail millet</name>
    <name type="synonym">Panicum italicum</name>
    <dbReference type="NCBI Taxonomy" id="4555"/>
    <lineage>
        <taxon>Eukaryota</taxon>
        <taxon>Viridiplantae</taxon>
        <taxon>Streptophyta</taxon>
        <taxon>Embryophyta</taxon>
        <taxon>Tracheophyta</taxon>
        <taxon>Spermatophyta</taxon>
        <taxon>Magnoliopsida</taxon>
        <taxon>Liliopsida</taxon>
        <taxon>Poales</taxon>
        <taxon>Poaceae</taxon>
        <taxon>PACMAD clade</taxon>
        <taxon>Panicoideae</taxon>
        <taxon>Panicodae</taxon>
        <taxon>Paniceae</taxon>
        <taxon>Cenchrinae</taxon>
        <taxon>Setaria</taxon>
    </lineage>
</organism>
<evidence type="ECO:0000313" key="2">
    <source>
        <dbReference type="Proteomes" id="UP000004995"/>
    </source>
</evidence>
<dbReference type="Gramene" id="KQL14450">
    <property type="protein sequence ID" value="KQL14450"/>
    <property type="gene ID" value="SETIT_025596mg"/>
</dbReference>
<protein>
    <submittedName>
        <fullName evidence="1">Uncharacterized protein</fullName>
    </submittedName>
</protein>
<dbReference type="EnsemblPlants" id="KQL14450">
    <property type="protein sequence ID" value="KQL14450"/>
    <property type="gene ID" value="SETIT_025596mg"/>
</dbReference>
<keyword evidence="2" id="KW-1185">Reference proteome</keyword>